<evidence type="ECO:0000256" key="6">
    <source>
        <dbReference type="ARBA" id="ARBA00022553"/>
    </source>
</evidence>
<dbReference type="Pfam" id="PF20252">
    <property type="entry name" value="BIG2_C"/>
    <property type="match status" value="1"/>
</dbReference>
<dbReference type="InterPro" id="IPR032629">
    <property type="entry name" value="DCB_dom"/>
</dbReference>
<dbReference type="SMART" id="SM00222">
    <property type="entry name" value="Sec7"/>
    <property type="match status" value="1"/>
</dbReference>
<reference evidence="13" key="1">
    <citation type="submission" date="2019-03" db="UniProtKB">
        <authorList>
            <consortium name="Ensembl"/>
        </authorList>
    </citation>
    <scope>IDENTIFICATION</scope>
</reference>
<dbReference type="GeneTree" id="ENSGT00940000157108"/>
<dbReference type="Ensembl" id="ENSUMAT00000042190.1">
    <property type="protein sequence ID" value="ENSUMAP00000035651.1"/>
    <property type="gene ID" value="ENSUMAG00000025639.1"/>
</dbReference>
<dbReference type="FunFam" id="1.10.220.20:FF:000002">
    <property type="entry name" value="Brefeldin A-inhibited guanine nucleotide-exchange protein 1"/>
    <property type="match status" value="1"/>
</dbReference>
<dbReference type="GO" id="GO:0005085">
    <property type="term" value="F:guanyl-nucleotide exchange factor activity"/>
    <property type="evidence" value="ECO:0007669"/>
    <property type="project" value="UniProtKB-KW"/>
</dbReference>
<evidence type="ECO:0000256" key="3">
    <source>
        <dbReference type="ARBA" id="ARBA00004601"/>
    </source>
</evidence>
<feature type="compositionally biased region" description="Basic and acidic residues" evidence="11">
    <location>
        <begin position="220"/>
        <end position="240"/>
    </location>
</feature>
<dbReference type="InterPro" id="IPR046455">
    <property type="entry name" value="Sec7/BIG1-like_C"/>
</dbReference>
<dbReference type="FunFam" id="1.10.1000.11:FF:000003">
    <property type="entry name" value="Brefeldin A-inhibited guanine nucleotide-exchange protein 1"/>
    <property type="match status" value="1"/>
</dbReference>
<gene>
    <name evidence="13" type="primary">ARFGEF1</name>
</gene>
<evidence type="ECO:0000256" key="2">
    <source>
        <dbReference type="ARBA" id="ARBA00004556"/>
    </source>
</evidence>
<feature type="domain" description="SEC7" evidence="12">
    <location>
        <begin position="567"/>
        <end position="756"/>
    </location>
</feature>
<dbReference type="Gene3D" id="1.25.10.10">
    <property type="entry name" value="Leucine-rich Repeat Variant"/>
    <property type="match status" value="1"/>
</dbReference>
<dbReference type="InterPro" id="IPR035999">
    <property type="entry name" value="Sec7_dom_sf"/>
</dbReference>
<evidence type="ECO:0000313" key="13">
    <source>
        <dbReference type="Ensembl" id="ENSUMAP00000035651"/>
    </source>
</evidence>
<dbReference type="InterPro" id="IPR011989">
    <property type="entry name" value="ARM-like"/>
</dbReference>
<proteinExistence type="predicted"/>
<dbReference type="Pfam" id="PF09324">
    <property type="entry name" value="Sec7-like_HDS"/>
    <property type="match status" value="1"/>
</dbReference>
<organism evidence="13">
    <name type="scientific">Ursus maritimus</name>
    <name type="common">Polar bear</name>
    <name type="synonym">Thalarctos maritimus</name>
    <dbReference type="NCBI Taxonomy" id="29073"/>
    <lineage>
        <taxon>Eukaryota</taxon>
        <taxon>Metazoa</taxon>
        <taxon>Chordata</taxon>
        <taxon>Craniata</taxon>
        <taxon>Vertebrata</taxon>
        <taxon>Euteleostomi</taxon>
        <taxon>Mammalia</taxon>
        <taxon>Eutheria</taxon>
        <taxon>Laurasiatheria</taxon>
        <taxon>Carnivora</taxon>
        <taxon>Caniformia</taxon>
        <taxon>Ursidae</taxon>
        <taxon>Ursus</taxon>
    </lineage>
</organism>
<evidence type="ECO:0000256" key="7">
    <source>
        <dbReference type="ARBA" id="ARBA00022658"/>
    </source>
</evidence>
<evidence type="ECO:0000259" key="12">
    <source>
        <dbReference type="PROSITE" id="PS50190"/>
    </source>
</evidence>
<evidence type="ECO:0000256" key="9">
    <source>
        <dbReference type="ARBA" id="ARBA00023034"/>
    </source>
</evidence>
<keyword evidence="8" id="KW-0653">Protein transport</keyword>
<dbReference type="Pfam" id="PF12783">
    <property type="entry name" value="Sec7-like_HUS"/>
    <property type="match status" value="1"/>
</dbReference>
<protein>
    <submittedName>
        <fullName evidence="13">ADP ribosylation factor guanine nucleotide exchange factor 1</fullName>
    </submittedName>
</protein>
<keyword evidence="4" id="KW-0813">Transport</keyword>
<keyword evidence="6" id="KW-0597">Phosphoprotein</keyword>
<dbReference type="Pfam" id="PF16213">
    <property type="entry name" value="DCB"/>
    <property type="match status" value="1"/>
</dbReference>
<evidence type="ECO:0000256" key="8">
    <source>
        <dbReference type="ARBA" id="ARBA00022927"/>
    </source>
</evidence>
<comment type="subcellular location">
    <subcellularLocation>
        <location evidence="2">Cytoplasm</location>
        <location evidence="2">Perinuclear region</location>
    </subcellularLocation>
    <subcellularLocation>
        <location evidence="3">Golgi apparatus</location>
        <location evidence="3">trans-Golgi network</location>
    </subcellularLocation>
    <subcellularLocation>
        <location evidence="1">Membrane</location>
    </subcellularLocation>
</comment>
<dbReference type="GO" id="GO:0048471">
    <property type="term" value="C:perinuclear region of cytoplasm"/>
    <property type="evidence" value="ECO:0007669"/>
    <property type="project" value="UniProtKB-SubCell"/>
</dbReference>
<dbReference type="CDD" id="cd00171">
    <property type="entry name" value="Sec7"/>
    <property type="match status" value="1"/>
</dbReference>
<dbReference type="PROSITE" id="PS50190">
    <property type="entry name" value="SEC7"/>
    <property type="match status" value="1"/>
</dbReference>
<dbReference type="GO" id="GO:0015031">
    <property type="term" value="P:protein transport"/>
    <property type="evidence" value="ECO:0007669"/>
    <property type="project" value="UniProtKB-KW"/>
</dbReference>
<evidence type="ECO:0000256" key="4">
    <source>
        <dbReference type="ARBA" id="ARBA00022448"/>
    </source>
</evidence>
<sequence>PQKLYYWTFIIGKLKRNPFLACTQKYDKWMGETKTNFIEADKYFLPFELACQSKCPRIVSTSLDCLQKLIAYGHLTGNAPDSTTPGKKLIDRIIETICGCFQGPQTDEGVQLQIIKALLTAVTSQHIEIHEGTVLQAVRTCYNIYLASKNLINQTTAKATLTQMLNVIFARMENQALQEAKQMEKERHRQHHHLLQSPVSHHEPESPQLRYLPPQTVDHMSQEHEGDLDSHTNDVDKSLQDDTEPENGSDISSAENEQTEADQATAAESNFLRRGCGACARESGNSSGPSPGAKFSHILQKDAFLVFRSLCKLSMKPLSDGPPDPKSHELRSKILSLQLLLSILQNAGPVFRTNEMFINAIKQYLCVALSKNGVSSVPEVFELSLSIFLTLLSNFKTHLKMQIEVFFKEIFLYILETSTSSFDHKWMVIQTLTRICADAQSVVDIYVNYDCDLNAANIFERLVNDLSKIAQGRGSQELGMSNVQVRTLKAFSNLNLVKEELCVFLKDLFVFILFMNYFEKPLEQETTEIKHPETINRYGSLNSLESTSSSGIGSYSTQMSGTDNPEQFEVLKQQKEIIEQGIDLFNKKPKRGIQYLQEQGMLGTTPEDIAQFLHQEERLDSTQVGEFLGDNDKFNKEVMYAYVDQHDFSGKDFVSALRMFLEGFRLPGEAQKIDRLMEKFAARYLECNQGQTLFASADTAYVLAYSIIMLTTDLHSPQVKNKMTKEQYIKMNRGINDSKDLPEEYLSAIYNEIAGKKISMKETKELTIPTKSSKQSNEKQRRLLYNLEMEQMAKTAKALMEAVSHVQAPFTSATHLEHVRPMFKLAWTPFLAAFSVGLQDCDDTEVASLCLEGIRCAIRIACIFSIQLERDAYVQALARFTLLTVSSGITEMKQKNIDTIKTLITVAHTDGNYLGNSWHEILKCISQLELAQLIGTGVKPRYISGTVRGREGSLTGTKDQAPDEFVGLGLVGGNVDWKQIASIQESIGETSSQSVVVAVDRIFTGSTRLDGNAIVDFVRWLCAVSMDELLSTTHPRMFSLQKIVEISYYNMGRIRLQWSRIWEVIGDHFNKVGCNPNEDVAIFAVDSLRQLSMKFLEKGELANFRFQKDFLRPFEHIMKRNRSPTIRDMVVRCIAQMVNSQAANIRSGWKNIFSVFHLAASDQDESIVELAFQTTGHIVTLVFEKHFPATIDSFQDAVKCLSEFACNAAFPDTSMEAIRLIRHCAKYVSDRPQAFKEYTSDDMNVAPEDRVWVRGWFPILFELSCIINRCKLDVRTRGLTVMFEIMKTYGHTYEKHWWQDLFRIVFRIFDNMKLPEQQTEKAEWMTTTCNHALYAICDVFTQYLEVLSDVLLDDIFAQLYWCVQQDNEQLARSGTNCLENVVILNGEKFTLEIWDKTCNCTLDIFKTTIPHALLTWRPSSGETVPPPPSPVSEKQLVRFKIIFVCMCIGVGFLTEFPEQKLFAALLIKCVVQLELIQTIDNIVFFPATSKKEDAENLAAAQRDAVDFDVRVDTQDQGMYRFLTSQQLFKLLDCLLESHRFAKAFNSNNEQRTALWKAGFKGKSKPNLLKQETSSLACGLRILFRMYMDESRVSAWEEVQQRLLNVCSEALSYFLTLTSESHREAWTNLLLLFLTKVLKISDNRFKAHASFYYPLLCEIMQFDLIPELRAVLRRFFLRIGVVFQISQPPEQELGINKQ</sequence>
<dbReference type="Gene3D" id="1.10.220.20">
    <property type="match status" value="1"/>
</dbReference>
<evidence type="ECO:0000256" key="1">
    <source>
        <dbReference type="ARBA" id="ARBA00004370"/>
    </source>
</evidence>
<keyword evidence="9" id="KW-0333">Golgi apparatus</keyword>
<dbReference type="GO" id="GO:0032012">
    <property type="term" value="P:regulation of ARF protein signal transduction"/>
    <property type="evidence" value="ECO:0007669"/>
    <property type="project" value="InterPro"/>
</dbReference>
<dbReference type="GO" id="GO:0016020">
    <property type="term" value="C:membrane"/>
    <property type="evidence" value="ECO:0007669"/>
    <property type="project" value="UniProtKB-SubCell"/>
</dbReference>
<dbReference type="InterPro" id="IPR000904">
    <property type="entry name" value="Sec7_dom"/>
</dbReference>
<name>A0A452VPD3_URSMA</name>
<dbReference type="SUPFAM" id="SSF48371">
    <property type="entry name" value="ARM repeat"/>
    <property type="match status" value="1"/>
</dbReference>
<dbReference type="PANTHER" id="PTHR10663:SF137">
    <property type="entry name" value="BREFELDIN A-INHIBITED GUANINE NUCLEOTIDE-EXCHANGE PROTEIN 1"/>
    <property type="match status" value="1"/>
</dbReference>
<evidence type="ECO:0000256" key="10">
    <source>
        <dbReference type="ARBA" id="ARBA00023136"/>
    </source>
</evidence>
<accession>A0A452VPD3</accession>
<evidence type="ECO:0000256" key="5">
    <source>
        <dbReference type="ARBA" id="ARBA00022490"/>
    </source>
</evidence>
<dbReference type="PANTHER" id="PTHR10663">
    <property type="entry name" value="GUANYL-NUCLEOTIDE EXCHANGE FACTOR"/>
    <property type="match status" value="1"/>
</dbReference>
<dbReference type="GO" id="GO:0005794">
    <property type="term" value="C:Golgi apparatus"/>
    <property type="evidence" value="ECO:0007669"/>
    <property type="project" value="UniProtKB-SubCell"/>
</dbReference>
<feature type="region of interest" description="Disordered" evidence="11">
    <location>
        <begin position="179"/>
        <end position="264"/>
    </location>
</feature>
<evidence type="ECO:0000256" key="11">
    <source>
        <dbReference type="SAM" id="MobiDB-lite"/>
    </source>
</evidence>
<keyword evidence="7" id="KW-0344">Guanine-nucleotide releasing factor</keyword>
<keyword evidence="5" id="KW-0963">Cytoplasm</keyword>
<dbReference type="SUPFAM" id="SSF48425">
    <property type="entry name" value="Sec7 domain"/>
    <property type="match status" value="1"/>
</dbReference>
<dbReference type="Gene3D" id="1.10.1000.11">
    <property type="entry name" value="Arf Nucleotide-binding Site Opener,domain 2"/>
    <property type="match status" value="1"/>
</dbReference>
<dbReference type="InterPro" id="IPR032691">
    <property type="entry name" value="Mon2/Sec7/BIG1-like_HUS"/>
</dbReference>
<dbReference type="InterPro" id="IPR023394">
    <property type="entry name" value="Sec7_C_sf"/>
</dbReference>
<dbReference type="InterPro" id="IPR016024">
    <property type="entry name" value="ARM-type_fold"/>
</dbReference>
<dbReference type="InterPro" id="IPR015403">
    <property type="entry name" value="Mon2/Sec7/BIG1-like_HDS"/>
</dbReference>
<dbReference type="FunFam" id="1.25.10.10:FF:000143">
    <property type="entry name" value="ADP-ribosylation factor guanine nucleotide-exchange factor 2 (brefeldin A-inhibited)"/>
    <property type="match status" value="1"/>
</dbReference>
<dbReference type="Pfam" id="PF01369">
    <property type="entry name" value="Sec7"/>
    <property type="match status" value="1"/>
</dbReference>
<keyword evidence="10" id="KW-0472">Membrane</keyword>